<dbReference type="PANTHER" id="PTHR36927:SF1">
    <property type="entry name" value="MDO-LIKE PROTEIN"/>
    <property type="match status" value="1"/>
</dbReference>
<dbReference type="GO" id="GO:0016747">
    <property type="term" value="F:acyltransferase activity, transferring groups other than amino-acyl groups"/>
    <property type="evidence" value="ECO:0007669"/>
    <property type="project" value="InterPro"/>
</dbReference>
<feature type="domain" description="Acyltransferase 3" evidence="2">
    <location>
        <begin position="12"/>
        <end position="336"/>
    </location>
</feature>
<dbReference type="PANTHER" id="PTHR36927">
    <property type="entry name" value="BLR4337 PROTEIN"/>
    <property type="match status" value="1"/>
</dbReference>
<protein>
    <submittedName>
        <fullName evidence="3">Acyltransferase family protein</fullName>
    </submittedName>
</protein>
<feature type="transmembrane region" description="Helical" evidence="1">
    <location>
        <begin position="138"/>
        <end position="156"/>
    </location>
</feature>
<keyword evidence="1" id="KW-0812">Transmembrane</keyword>
<gene>
    <name evidence="3" type="ORF">CBLFYP62_01327</name>
</gene>
<feature type="transmembrane region" description="Helical" evidence="1">
    <location>
        <begin position="54"/>
        <end position="75"/>
    </location>
</feature>
<evidence type="ECO:0000256" key="1">
    <source>
        <dbReference type="SAM" id="Phobius"/>
    </source>
</evidence>
<dbReference type="EMBL" id="CACRTU010000013">
    <property type="protein sequence ID" value="VYU05035.1"/>
    <property type="molecule type" value="Genomic_DNA"/>
</dbReference>
<feature type="transmembrane region" description="Helical" evidence="1">
    <location>
        <begin position="192"/>
        <end position="212"/>
    </location>
</feature>
<reference evidence="3" key="1">
    <citation type="submission" date="2019-11" db="EMBL/GenBank/DDBJ databases">
        <authorList>
            <person name="Feng L."/>
        </authorList>
    </citation>
    <scope>NUCLEOTIDE SEQUENCE</scope>
    <source>
        <strain evidence="3">CButyricumLFYP62</strain>
    </source>
</reference>
<dbReference type="Pfam" id="PF01757">
    <property type="entry name" value="Acyl_transf_3"/>
    <property type="match status" value="1"/>
</dbReference>
<feature type="transmembrane region" description="Helical" evidence="1">
    <location>
        <begin position="296"/>
        <end position="314"/>
    </location>
</feature>
<dbReference type="AlphaFoldDB" id="A0A6N3BLE7"/>
<name>A0A6N3BLE7_CLOBU</name>
<feature type="transmembrane region" description="Helical" evidence="1">
    <location>
        <begin position="254"/>
        <end position="275"/>
    </location>
</feature>
<feature type="transmembrane region" description="Helical" evidence="1">
    <location>
        <begin position="320"/>
        <end position="343"/>
    </location>
</feature>
<sequence length="359" mass="42858">MKREIYEKEYMKNLNYLKYIALMLVIIGHSTNVYRENWVFQSDIHSNFFKWISIYVNSFHMQIFIFISGSVYCYCKKYKYAYNNFKILILNKFKRLMIPYIIIGALYVIPIGIIIGIQTYQDGYQSSLINLLLGYESGHLWFLMMSFILLVVFFQLEKFFIEKNKCIIICLFFFVFQLLYSKLPRIFLINKAMFYMIFFYSGYILFLKYELISKIQFKLNSGKIIIISFLGINTLLAAKEIIPSIPIISSIIDIFISDIIGMLGVIQMYSVVLYFKKIRLNPKIKYTIKYINKYNFQIYLLHEPIIFIILYRFINYHSFFLVSICFMGSIIISIILINLYYLIKSKIQTIALLFLYPKL</sequence>
<feature type="transmembrane region" description="Helical" evidence="1">
    <location>
        <begin position="96"/>
        <end position="118"/>
    </location>
</feature>
<evidence type="ECO:0000259" key="2">
    <source>
        <dbReference type="Pfam" id="PF01757"/>
    </source>
</evidence>
<proteinExistence type="predicted"/>
<feature type="transmembrane region" description="Helical" evidence="1">
    <location>
        <begin position="224"/>
        <end position="242"/>
    </location>
</feature>
<keyword evidence="1" id="KW-0472">Membrane</keyword>
<dbReference type="RefSeq" id="WP_156736527.1">
    <property type="nucleotide sequence ID" value="NZ_CACRTU010000013.1"/>
</dbReference>
<feature type="transmembrane region" description="Helical" evidence="1">
    <location>
        <begin position="16"/>
        <end position="34"/>
    </location>
</feature>
<dbReference type="InterPro" id="IPR050623">
    <property type="entry name" value="Glucan_succinyl_AcylTrfase"/>
</dbReference>
<evidence type="ECO:0000313" key="3">
    <source>
        <dbReference type="EMBL" id="VYU05035.1"/>
    </source>
</evidence>
<keyword evidence="3" id="KW-0012">Acyltransferase</keyword>
<keyword evidence="3" id="KW-0808">Transferase</keyword>
<keyword evidence="1" id="KW-1133">Transmembrane helix</keyword>
<dbReference type="InterPro" id="IPR002656">
    <property type="entry name" value="Acyl_transf_3_dom"/>
</dbReference>
<organism evidence="3">
    <name type="scientific">Clostridium butyricum</name>
    <dbReference type="NCBI Taxonomy" id="1492"/>
    <lineage>
        <taxon>Bacteria</taxon>
        <taxon>Bacillati</taxon>
        <taxon>Bacillota</taxon>
        <taxon>Clostridia</taxon>
        <taxon>Eubacteriales</taxon>
        <taxon>Clostridiaceae</taxon>
        <taxon>Clostridium</taxon>
    </lineage>
</organism>
<accession>A0A6N3BLE7</accession>
<feature type="transmembrane region" description="Helical" evidence="1">
    <location>
        <begin position="163"/>
        <end position="180"/>
    </location>
</feature>